<proteinExistence type="predicted"/>
<name>A0ABD2FSV0_PAGBO</name>
<feature type="compositionally biased region" description="Polar residues" evidence="1">
    <location>
        <begin position="21"/>
        <end position="31"/>
    </location>
</feature>
<gene>
    <name evidence="2" type="ORF">OYC64_013137</name>
</gene>
<evidence type="ECO:0000256" key="1">
    <source>
        <dbReference type="SAM" id="MobiDB-lite"/>
    </source>
</evidence>
<organism evidence="2 3">
    <name type="scientific">Pagothenia borchgrevinki</name>
    <name type="common">Bald rockcod</name>
    <name type="synonym">Trematomus borchgrevinki</name>
    <dbReference type="NCBI Taxonomy" id="8213"/>
    <lineage>
        <taxon>Eukaryota</taxon>
        <taxon>Metazoa</taxon>
        <taxon>Chordata</taxon>
        <taxon>Craniata</taxon>
        <taxon>Vertebrata</taxon>
        <taxon>Euteleostomi</taxon>
        <taxon>Actinopterygii</taxon>
        <taxon>Neopterygii</taxon>
        <taxon>Teleostei</taxon>
        <taxon>Neoteleostei</taxon>
        <taxon>Acanthomorphata</taxon>
        <taxon>Eupercaria</taxon>
        <taxon>Perciformes</taxon>
        <taxon>Notothenioidei</taxon>
        <taxon>Nototheniidae</taxon>
        <taxon>Pagothenia</taxon>
    </lineage>
</organism>
<feature type="compositionally biased region" description="Polar residues" evidence="1">
    <location>
        <begin position="1"/>
        <end position="11"/>
    </location>
</feature>
<feature type="compositionally biased region" description="Basic and acidic residues" evidence="1">
    <location>
        <begin position="103"/>
        <end position="133"/>
    </location>
</feature>
<keyword evidence="3" id="KW-1185">Reference proteome</keyword>
<reference evidence="2 3" key="1">
    <citation type="journal article" date="2022" name="G3 (Bethesda)">
        <title>Evaluating Illumina-, Nanopore-, and PacBio-based genome assembly strategies with the bald notothen, Trematomus borchgrevinki.</title>
        <authorList>
            <person name="Rayamajhi N."/>
            <person name="Cheng C.C."/>
            <person name="Catchen J.M."/>
        </authorList>
    </citation>
    <scope>NUCLEOTIDE SEQUENCE [LARGE SCALE GENOMIC DNA]</scope>
    <source>
        <strain evidence="2">AGRC-2024</strain>
    </source>
</reference>
<dbReference type="AlphaFoldDB" id="A0ABD2FSV0"/>
<dbReference type="EMBL" id="JBIYXZ010002087">
    <property type="protein sequence ID" value="KAL3044802.1"/>
    <property type="molecule type" value="Genomic_DNA"/>
</dbReference>
<reference evidence="2 3" key="2">
    <citation type="journal article" date="2024" name="G3 (Bethesda)">
        <title>The genome of the cryopelagic Antarctic bald notothen, Trematomus borchgrevinki.</title>
        <authorList>
            <person name="Rayamajhi N."/>
            <person name="Rivera-Colon A.G."/>
            <person name="Minhas B.F."/>
            <person name="Cheng C.C."/>
            <person name="Catchen J.M."/>
        </authorList>
    </citation>
    <scope>NUCLEOTIDE SEQUENCE [LARGE SCALE GENOMIC DNA]</scope>
    <source>
        <strain evidence="2">AGRC-2024</strain>
    </source>
</reference>
<sequence>MPEKTSQSKLTPHQPEAIDSAANTTQNTLSAVTERVVVQPLPDPPKRFGLFRRLRGEQPKKAPKLQVPKILIQDFSDGAGLEKPVEEEEGDTLSSRERRRKRREQERREKDEERSRKKREKELAKEREREKRKPQTRGKGFQVQREKESSEVTQPANTGSQTHRHSVSYAESYF</sequence>
<evidence type="ECO:0000313" key="3">
    <source>
        <dbReference type="Proteomes" id="UP001619887"/>
    </source>
</evidence>
<feature type="region of interest" description="Disordered" evidence="1">
    <location>
        <begin position="1"/>
        <end position="174"/>
    </location>
</feature>
<feature type="compositionally biased region" description="Polar residues" evidence="1">
    <location>
        <begin position="151"/>
        <end position="161"/>
    </location>
</feature>
<evidence type="ECO:0000313" key="2">
    <source>
        <dbReference type="EMBL" id="KAL3044802.1"/>
    </source>
</evidence>
<dbReference type="Proteomes" id="UP001619887">
    <property type="component" value="Unassembled WGS sequence"/>
</dbReference>
<accession>A0ABD2FSV0</accession>
<protein>
    <submittedName>
        <fullName evidence="2">Uncharacterized protein</fullName>
    </submittedName>
</protein>
<comment type="caution">
    <text evidence="2">The sequence shown here is derived from an EMBL/GenBank/DDBJ whole genome shotgun (WGS) entry which is preliminary data.</text>
</comment>